<evidence type="ECO:0000256" key="1">
    <source>
        <dbReference type="ARBA" id="ARBA00004886"/>
    </source>
</evidence>
<dbReference type="GO" id="GO:0018189">
    <property type="term" value="P:pyrroloquinoline quinone biosynthetic process"/>
    <property type="evidence" value="ECO:0007669"/>
    <property type="project" value="UniProtKB-KW"/>
</dbReference>
<dbReference type="InterPro" id="IPR008792">
    <property type="entry name" value="PQQD"/>
</dbReference>
<keyword evidence="3" id="KW-0884">PQQ biosynthesis</keyword>
<name>A0AA44UUN2_PSEA5</name>
<dbReference type="GO" id="GO:0048038">
    <property type="term" value="F:quinone binding"/>
    <property type="evidence" value="ECO:0007669"/>
    <property type="project" value="InterPro"/>
</dbReference>
<organism evidence="5 6">
    <name type="scientific">Pseudonocardia alni</name>
    <name type="common">Amycolata alni</name>
    <dbReference type="NCBI Taxonomy" id="33907"/>
    <lineage>
        <taxon>Bacteria</taxon>
        <taxon>Bacillati</taxon>
        <taxon>Actinomycetota</taxon>
        <taxon>Actinomycetes</taxon>
        <taxon>Pseudonocardiales</taxon>
        <taxon>Pseudonocardiaceae</taxon>
        <taxon>Pseudonocardia</taxon>
    </lineage>
</organism>
<evidence type="ECO:0000256" key="3">
    <source>
        <dbReference type="ARBA" id="ARBA00022905"/>
    </source>
</evidence>
<accession>A0AA44UUN2</accession>
<dbReference type="Proteomes" id="UP000232453">
    <property type="component" value="Unassembled WGS sequence"/>
</dbReference>
<dbReference type="Pfam" id="PF05402">
    <property type="entry name" value="PqqD"/>
    <property type="match status" value="1"/>
</dbReference>
<comment type="caution">
    <text evidence="5">The sequence shown here is derived from an EMBL/GenBank/DDBJ whole genome shotgun (WGS) entry which is preliminary data.</text>
</comment>
<dbReference type="InterPro" id="IPR041881">
    <property type="entry name" value="PqqD_sf"/>
</dbReference>
<protein>
    <submittedName>
        <fullName evidence="5">Pyrroloquinoline quinone biosynthesis protein D</fullName>
    </submittedName>
</protein>
<evidence type="ECO:0000313" key="6">
    <source>
        <dbReference type="Proteomes" id="UP000232453"/>
    </source>
</evidence>
<proteinExistence type="predicted"/>
<feature type="region of interest" description="Disordered" evidence="4">
    <location>
        <begin position="1"/>
        <end position="52"/>
    </location>
</feature>
<comment type="subunit">
    <text evidence="2">Monomer. Interacts with PqqE.</text>
</comment>
<gene>
    <name evidence="5" type="ORF">ATL51_5607</name>
</gene>
<comment type="pathway">
    <text evidence="1">Cofactor biosynthesis; pyrroloquinoline quinone biosynthesis.</text>
</comment>
<evidence type="ECO:0000256" key="4">
    <source>
        <dbReference type="SAM" id="MobiDB-lite"/>
    </source>
</evidence>
<dbReference type="InterPro" id="IPR022479">
    <property type="entry name" value="PqqD_bac"/>
</dbReference>
<dbReference type="EMBL" id="PHUJ01000003">
    <property type="protein sequence ID" value="PKB33839.1"/>
    <property type="molecule type" value="Genomic_DNA"/>
</dbReference>
<evidence type="ECO:0000256" key="2">
    <source>
        <dbReference type="ARBA" id="ARBA00011741"/>
    </source>
</evidence>
<dbReference type="Gene3D" id="1.10.10.1150">
    <property type="entry name" value="Coenzyme PQQ synthesis protein D (PqqD)"/>
    <property type="match status" value="1"/>
</dbReference>
<reference evidence="5 6" key="1">
    <citation type="submission" date="2017-11" db="EMBL/GenBank/DDBJ databases">
        <title>Sequencing the genomes of 1000 actinobacteria strains.</title>
        <authorList>
            <person name="Klenk H.-P."/>
        </authorList>
    </citation>
    <scope>NUCLEOTIDE SEQUENCE [LARGE SCALE GENOMIC DNA]</scope>
    <source>
        <strain evidence="5 6">DSM 44104</strain>
    </source>
</reference>
<sequence length="122" mass="13207">MRSIMPTRDSATGAAKVPPQRRGDGTGRLPVVTGESRPRLGRHVRMRPDRPTGGWVLLGPETVVVLNRTGHAVLRLCDGQRTVDDLVAALVEDFDETDALTVGDQVRDYLGRLAARNLVALG</sequence>
<evidence type="ECO:0000313" key="5">
    <source>
        <dbReference type="EMBL" id="PKB33839.1"/>
    </source>
</evidence>
<dbReference type="AlphaFoldDB" id="A0AA44UUN2"/>
<dbReference type="NCBIfam" id="TIGR03859">
    <property type="entry name" value="PQQ_PqqD"/>
    <property type="match status" value="1"/>
</dbReference>